<dbReference type="EMBL" id="HBGA01094381">
    <property type="protein sequence ID" value="CAD9024118.1"/>
    <property type="molecule type" value="Transcribed_RNA"/>
</dbReference>
<evidence type="ECO:0000256" key="1">
    <source>
        <dbReference type="SAM" id="SignalP"/>
    </source>
</evidence>
<dbReference type="AlphaFoldDB" id="A0A7S1IVY7"/>
<evidence type="ECO:0008006" key="3">
    <source>
        <dbReference type="Google" id="ProtNLM"/>
    </source>
</evidence>
<feature type="signal peptide" evidence="1">
    <location>
        <begin position="1"/>
        <end position="29"/>
    </location>
</feature>
<accession>A0A7S1IVY7</accession>
<gene>
    <name evidence="2" type="ORF">EGYM00392_LOCUS35243</name>
</gene>
<keyword evidence="1" id="KW-0732">Signal</keyword>
<evidence type="ECO:0000313" key="2">
    <source>
        <dbReference type="EMBL" id="CAD9024118.1"/>
    </source>
</evidence>
<proteinExistence type="predicted"/>
<reference evidence="2" key="1">
    <citation type="submission" date="2021-01" db="EMBL/GenBank/DDBJ databases">
        <authorList>
            <person name="Corre E."/>
            <person name="Pelletier E."/>
            <person name="Niang G."/>
            <person name="Scheremetjew M."/>
            <person name="Finn R."/>
            <person name="Kale V."/>
            <person name="Holt S."/>
            <person name="Cochrane G."/>
            <person name="Meng A."/>
            <person name="Brown T."/>
            <person name="Cohen L."/>
        </authorList>
    </citation>
    <scope>NUCLEOTIDE SEQUENCE</scope>
    <source>
        <strain evidence="2">NIES-381</strain>
    </source>
</reference>
<feature type="chain" id="PRO_5030554899" description="Exostosin GT47 domain-containing protein" evidence="1">
    <location>
        <begin position="30"/>
        <end position="413"/>
    </location>
</feature>
<name>A0A7S1IVY7_9EUGL</name>
<sequence length="413" mass="48581">MVTFRPFQSLSFVVLAFEWLLWPIPHVNSIDDVRLLPLLEKEVGLRKVIRFVEIANAHRFNDNECLRKMNWTTSSTRPLCLTEEMLHTTTRLMNFKEYTEKAVTLLGRLHGTPQAKVLGTSYPYISGGIFRAMGETIQETFTHHHWPRSAKATHFKHYYAWADLDFPNRSMVYWNLNQFKKDIEYLKEWLLGGRIKSHFFIITHNQDRPGYPDWLLDHPQVLLVFGHHVPANLYHPKIRVIPLGVDNPAKSPYLLHKVRMEAKSDKYDHTPQNLLLARFRMDLGHLRPIISKAIQANFQDLPHQKLSKVQYYKELTRTKFIISPPGIGWESSKATESHYMGRVPLIMDLFRNDSLVGLPFLTIKEEEWPSVTPAWLEAKWDSFMADDRRIFNVDKTWGLWWLTYVLKECLMVQ</sequence>
<protein>
    <recommendedName>
        <fullName evidence="3">Exostosin GT47 domain-containing protein</fullName>
    </recommendedName>
</protein>
<organism evidence="2">
    <name type="scientific">Eutreptiella gymnastica</name>
    <dbReference type="NCBI Taxonomy" id="73025"/>
    <lineage>
        <taxon>Eukaryota</taxon>
        <taxon>Discoba</taxon>
        <taxon>Euglenozoa</taxon>
        <taxon>Euglenida</taxon>
        <taxon>Spirocuta</taxon>
        <taxon>Euglenophyceae</taxon>
        <taxon>Eutreptiales</taxon>
        <taxon>Eutreptiaceae</taxon>
        <taxon>Eutreptiella</taxon>
    </lineage>
</organism>